<dbReference type="GO" id="GO:0004177">
    <property type="term" value="F:aminopeptidase activity"/>
    <property type="evidence" value="ECO:0007669"/>
    <property type="project" value="UniProtKB-KW"/>
</dbReference>
<proteinExistence type="inferred from homology"/>
<dbReference type="PANTHER" id="PTHR43248">
    <property type="entry name" value="2-SUCCINYL-6-HYDROXY-2,4-CYCLOHEXADIENE-1-CARBOXYLATE SYNTHASE"/>
    <property type="match status" value="1"/>
</dbReference>
<dbReference type="InterPro" id="IPR000073">
    <property type="entry name" value="AB_hydrolase_1"/>
</dbReference>
<name>A0A0K1PB46_9BACT</name>
<dbReference type="InterPro" id="IPR013595">
    <property type="entry name" value="Pept_S33_TAP-like_C"/>
</dbReference>
<evidence type="ECO:0000259" key="5">
    <source>
        <dbReference type="Pfam" id="PF08386"/>
    </source>
</evidence>
<comment type="similarity">
    <text evidence="1">Belongs to the peptidase S33 family.</text>
</comment>
<accession>A0A0K1PB46</accession>
<protein>
    <submittedName>
        <fullName evidence="6">Tripeptidylaminopeptidase</fullName>
    </submittedName>
</protein>
<feature type="region of interest" description="Disordered" evidence="3">
    <location>
        <begin position="461"/>
        <end position="498"/>
    </location>
</feature>
<dbReference type="STRING" id="1391653.AKJ08_1099"/>
<gene>
    <name evidence="6" type="ORF">AKJ08_1099</name>
</gene>
<dbReference type="EMBL" id="CP012332">
    <property type="protein sequence ID" value="AKU90712.1"/>
    <property type="molecule type" value="Genomic_DNA"/>
</dbReference>
<evidence type="ECO:0000256" key="2">
    <source>
        <dbReference type="ARBA" id="ARBA00022801"/>
    </source>
</evidence>
<dbReference type="SUPFAM" id="SSF53474">
    <property type="entry name" value="alpha/beta-Hydrolases"/>
    <property type="match status" value="1"/>
</dbReference>
<keyword evidence="6" id="KW-0645">Protease</keyword>
<dbReference type="Proteomes" id="UP000055590">
    <property type="component" value="Chromosome"/>
</dbReference>
<dbReference type="Pfam" id="PF00561">
    <property type="entry name" value="Abhydrolase_1"/>
    <property type="match status" value="1"/>
</dbReference>
<keyword evidence="6" id="KW-0031">Aminopeptidase</keyword>
<dbReference type="InterPro" id="IPR051601">
    <property type="entry name" value="Serine_prot/Carboxylest_S33"/>
</dbReference>
<feature type="domain" description="Peptidase S33 tripeptidyl aminopeptidase-like C-terminal" evidence="5">
    <location>
        <begin position="346"/>
        <end position="426"/>
    </location>
</feature>
<keyword evidence="7" id="KW-1185">Reference proteome</keyword>
<evidence type="ECO:0000313" key="6">
    <source>
        <dbReference type="EMBL" id="AKU90712.1"/>
    </source>
</evidence>
<dbReference type="AlphaFoldDB" id="A0A0K1PB46"/>
<dbReference type="KEGG" id="vin:AKJ08_1099"/>
<keyword evidence="2" id="KW-0378">Hydrolase</keyword>
<sequence length="498" mass="53605">MTWSACSLPGIPLVCTTLDVPLDWSRPEGARIPYFIRKSKAAKSPKLGQIWLLVGGPGHSGEDIIGVAPYFTSMGFDVYAPDYRGTGRSAPLGCEGQDASSVSKRCLTDLAQIWGDDLASFSTTGAALDLGNTIERLREPDEKVFVFGTSYGTFLANRYMNLFPERADGVILGGICPATGCSVRVDRSIDLVAQETFAACSADAFCRSKLGDDPWQTLETIYSKLRRGHCSELAGEWSDAALSAILGGTLGERSLAPVALATAYRADRCDPEDVVALKALGRQVAPWIFGLTKANQPYSEYLYLNIVMSEFFDGITPNDLRDEIDRLTVAPGYGLGYADERESWPWPLYETPSELKRWAPVSTPVLMVNGTLDSATPIADLAGIADAFSGPAQTFVRVPNEGHGAVLESCPLGIVKAFVRDPSAEPNLSCLFSLQTLDLRGSSNLARQTFGSRDLWENSVPAAMSSAPAEPAESGEEPTDPGLLRAIAKGQSAIQPRW</sequence>
<dbReference type="PANTHER" id="PTHR43248:SF25">
    <property type="entry name" value="AB HYDROLASE-1 DOMAIN-CONTAINING PROTEIN-RELATED"/>
    <property type="match status" value="1"/>
</dbReference>
<dbReference type="Pfam" id="PF08386">
    <property type="entry name" value="Abhydrolase_4"/>
    <property type="match status" value="1"/>
</dbReference>
<organism evidence="6 7">
    <name type="scientific">Vulgatibacter incomptus</name>
    <dbReference type="NCBI Taxonomy" id="1391653"/>
    <lineage>
        <taxon>Bacteria</taxon>
        <taxon>Pseudomonadati</taxon>
        <taxon>Myxococcota</taxon>
        <taxon>Myxococcia</taxon>
        <taxon>Myxococcales</taxon>
        <taxon>Cystobacterineae</taxon>
        <taxon>Vulgatibacteraceae</taxon>
        <taxon>Vulgatibacter</taxon>
    </lineage>
</organism>
<feature type="domain" description="AB hydrolase-1" evidence="4">
    <location>
        <begin position="53"/>
        <end position="175"/>
    </location>
</feature>
<evidence type="ECO:0000259" key="4">
    <source>
        <dbReference type="Pfam" id="PF00561"/>
    </source>
</evidence>
<evidence type="ECO:0000256" key="1">
    <source>
        <dbReference type="ARBA" id="ARBA00010088"/>
    </source>
</evidence>
<feature type="compositionally biased region" description="Low complexity" evidence="3">
    <location>
        <begin position="461"/>
        <end position="472"/>
    </location>
</feature>
<reference evidence="6 7" key="1">
    <citation type="submission" date="2015-08" db="EMBL/GenBank/DDBJ databases">
        <authorList>
            <person name="Babu N.S."/>
            <person name="Beckwith C.J."/>
            <person name="Beseler K.G."/>
            <person name="Brison A."/>
            <person name="Carone J.V."/>
            <person name="Caskin T.P."/>
            <person name="Diamond M."/>
            <person name="Durham M.E."/>
            <person name="Foxe J.M."/>
            <person name="Go M."/>
            <person name="Henderson B.A."/>
            <person name="Jones I.B."/>
            <person name="McGettigan J.A."/>
            <person name="Micheletti S.J."/>
            <person name="Nasrallah M.E."/>
            <person name="Ortiz D."/>
            <person name="Piller C.R."/>
            <person name="Privatt S.R."/>
            <person name="Schneider S.L."/>
            <person name="Sharp S."/>
            <person name="Smith T.C."/>
            <person name="Stanton J.D."/>
            <person name="Ullery H.E."/>
            <person name="Wilson R.J."/>
            <person name="Serrano M.G."/>
            <person name="Buck G."/>
            <person name="Lee V."/>
            <person name="Wang Y."/>
            <person name="Carvalho R."/>
            <person name="Voegtly L."/>
            <person name="Shi R."/>
            <person name="Duckworth R."/>
            <person name="Johnson A."/>
            <person name="Loviza R."/>
            <person name="Walstead R."/>
            <person name="Shah Z."/>
            <person name="Kiflezghi M."/>
            <person name="Wade K."/>
            <person name="Ball S.L."/>
            <person name="Bradley K.W."/>
            <person name="Asai D.J."/>
            <person name="Bowman C.A."/>
            <person name="Russell D.A."/>
            <person name="Pope W.H."/>
            <person name="Jacobs-Sera D."/>
            <person name="Hendrix R.W."/>
            <person name="Hatfull G.F."/>
        </authorList>
    </citation>
    <scope>NUCLEOTIDE SEQUENCE [LARGE SCALE GENOMIC DNA]</scope>
    <source>
        <strain evidence="6 7">DSM 27710</strain>
    </source>
</reference>
<evidence type="ECO:0000256" key="3">
    <source>
        <dbReference type="SAM" id="MobiDB-lite"/>
    </source>
</evidence>
<evidence type="ECO:0000313" key="7">
    <source>
        <dbReference type="Proteomes" id="UP000055590"/>
    </source>
</evidence>
<dbReference type="InterPro" id="IPR029058">
    <property type="entry name" value="AB_hydrolase_fold"/>
</dbReference>
<dbReference type="Gene3D" id="3.40.50.1820">
    <property type="entry name" value="alpha/beta hydrolase"/>
    <property type="match status" value="1"/>
</dbReference>